<evidence type="ECO:0000313" key="4">
    <source>
        <dbReference type="Proteomes" id="UP000078544"/>
    </source>
</evidence>
<comment type="subcellular location">
    <subcellularLocation>
        <location evidence="1">Nucleus</location>
    </subcellularLocation>
</comment>
<protein>
    <submittedName>
        <fullName evidence="3">C6 zinc finger domain-containing protein</fullName>
    </submittedName>
</protein>
<evidence type="ECO:0000256" key="1">
    <source>
        <dbReference type="ARBA" id="ARBA00004123"/>
    </source>
</evidence>
<dbReference type="GO" id="GO:0005634">
    <property type="term" value="C:nucleus"/>
    <property type="evidence" value="ECO:0007669"/>
    <property type="project" value="UniProtKB-SubCell"/>
</dbReference>
<dbReference type="PANTHER" id="PTHR37534:SF40">
    <property type="entry name" value="ZN(2)-C6 FUNGAL-TYPE DOMAIN-CONTAINING PROTEIN"/>
    <property type="match status" value="1"/>
</dbReference>
<proteinExistence type="predicted"/>
<dbReference type="GO" id="GO:0000976">
    <property type="term" value="F:transcription cis-regulatory region binding"/>
    <property type="evidence" value="ECO:0007669"/>
    <property type="project" value="TreeGrafter"/>
</dbReference>
<gene>
    <name evidence="3" type="ORF">AAL_01057</name>
</gene>
<dbReference type="OrthoDB" id="4078573at2759"/>
<evidence type="ECO:0000256" key="2">
    <source>
        <dbReference type="ARBA" id="ARBA00023242"/>
    </source>
</evidence>
<organism evidence="3 4">
    <name type="scientific">Moelleriella libera RCEF 2490</name>
    <dbReference type="NCBI Taxonomy" id="1081109"/>
    <lineage>
        <taxon>Eukaryota</taxon>
        <taxon>Fungi</taxon>
        <taxon>Dikarya</taxon>
        <taxon>Ascomycota</taxon>
        <taxon>Pezizomycotina</taxon>
        <taxon>Sordariomycetes</taxon>
        <taxon>Hypocreomycetidae</taxon>
        <taxon>Hypocreales</taxon>
        <taxon>Clavicipitaceae</taxon>
        <taxon>Moelleriella</taxon>
    </lineage>
</organism>
<keyword evidence="2" id="KW-0539">Nucleus</keyword>
<dbReference type="GO" id="GO:0045944">
    <property type="term" value="P:positive regulation of transcription by RNA polymerase II"/>
    <property type="evidence" value="ECO:0007669"/>
    <property type="project" value="TreeGrafter"/>
</dbReference>
<evidence type="ECO:0000313" key="3">
    <source>
        <dbReference type="EMBL" id="OAA33592.1"/>
    </source>
</evidence>
<dbReference type="InterPro" id="IPR021858">
    <property type="entry name" value="Fun_TF"/>
</dbReference>
<dbReference type="Proteomes" id="UP000078544">
    <property type="component" value="Unassembled WGS sequence"/>
</dbReference>
<name>A0A166VF31_9HYPO</name>
<sequence length="519" mass="56979">MSRHCTSSSLSCHFIPGSVEGTVEGTQSSEEGMWPESLDLRAESSGNDSNTNHAEMEDLVASRSELELLQAFIDGVGIWMDSLDERLDFKQVIPFYALKSPLIFNALLACGAKHLSSKRPELEDQAATLYNSATAQLVRTLENPEREIADCAAASILLNVYEALCHIPIWQMSHMLGARALVIECGWNASSTGIPAACFWLSMGIEVQYCLAMHCPTAENPDDWGLGCDWSRSDGSTGVQTWVHRSFYALAKVTNFRATESSNMLRTPVTEQSTLSLRLAEWQALKRLCDDWSRHCPQAMRPAGCAVLGSKEGLSCLPQFCPAQPSATLGRIFYHTAQCVLAQVHPIASCRSSAEMKRLGQHHSHQILGIVVSNQDKAMAVIAAQAVQIALASLVTKQDWDNACRALAAIRICRHGHGHGQQTGRGPSELLGLPEEWRRSHLLSDSDDSCQTTFPAEARPAVNVGSDSYFRPLPEMGDATFPLPFNPLESAYFGHAYQPYSTWYQSVSVRDTGIFDAEI</sequence>
<dbReference type="Pfam" id="PF11951">
    <property type="entry name" value="Fungal_trans_2"/>
    <property type="match status" value="1"/>
</dbReference>
<dbReference type="GO" id="GO:0003700">
    <property type="term" value="F:DNA-binding transcription factor activity"/>
    <property type="evidence" value="ECO:0007669"/>
    <property type="project" value="TreeGrafter"/>
</dbReference>
<dbReference type="AlphaFoldDB" id="A0A166VF31"/>
<dbReference type="STRING" id="1081109.A0A166VF31"/>
<reference evidence="3 4" key="1">
    <citation type="journal article" date="2016" name="Genome Biol. Evol.">
        <title>Divergent and convergent evolution of fungal pathogenicity.</title>
        <authorList>
            <person name="Shang Y."/>
            <person name="Xiao G."/>
            <person name="Zheng P."/>
            <person name="Cen K."/>
            <person name="Zhan S."/>
            <person name="Wang C."/>
        </authorList>
    </citation>
    <scope>NUCLEOTIDE SEQUENCE [LARGE SCALE GENOMIC DNA]</scope>
    <source>
        <strain evidence="3 4">RCEF 2490</strain>
    </source>
</reference>
<dbReference type="EMBL" id="AZGY01000001">
    <property type="protein sequence ID" value="OAA33592.1"/>
    <property type="molecule type" value="Genomic_DNA"/>
</dbReference>
<accession>A0A166VF31</accession>
<dbReference type="PANTHER" id="PTHR37534">
    <property type="entry name" value="TRANSCRIPTIONAL ACTIVATOR PROTEIN UGA3"/>
    <property type="match status" value="1"/>
</dbReference>
<comment type="caution">
    <text evidence="3">The sequence shown here is derived from an EMBL/GenBank/DDBJ whole genome shotgun (WGS) entry which is preliminary data.</text>
</comment>
<keyword evidence="4" id="KW-1185">Reference proteome</keyword>